<reference evidence="3 4" key="1">
    <citation type="submission" date="2019-05" db="EMBL/GenBank/DDBJ databases">
        <title>Mikania micrantha, genome provides insights into the molecular mechanism of rapid growth.</title>
        <authorList>
            <person name="Liu B."/>
        </authorList>
    </citation>
    <scope>NUCLEOTIDE SEQUENCE [LARGE SCALE GENOMIC DNA]</scope>
    <source>
        <strain evidence="3">NLD-2019</strain>
        <tissue evidence="3">Leaf</tissue>
    </source>
</reference>
<sequence length="188" mass="20426">MDPNPTHIQPIPSKITLKTLFVVQKAYETMVVTSAISLPPFSSFNFHVIKSPNQSSPSILTSPPPTRRPRRATVNRPISATPNGVFMLSEATPPENSDQIVSAVADNGDGVSVVISVLLSVAFVGLSVLTIGVIYIGVTDYLQKREKEKFEKEEAEKAKRGGKKKRVRPKVGPKGFGQKIDNNDDGDL</sequence>
<dbReference type="Proteomes" id="UP000326396">
    <property type="component" value="Linkage Group LG6"/>
</dbReference>
<proteinExistence type="predicted"/>
<evidence type="ECO:0008006" key="5">
    <source>
        <dbReference type="Google" id="ProtNLM"/>
    </source>
</evidence>
<keyword evidence="4" id="KW-1185">Reference proteome</keyword>
<feature type="region of interest" description="Disordered" evidence="1">
    <location>
        <begin position="54"/>
        <end position="78"/>
    </location>
</feature>
<accession>A0A5N6MDR6</accession>
<comment type="caution">
    <text evidence="3">The sequence shown here is derived from an EMBL/GenBank/DDBJ whole genome shotgun (WGS) entry which is preliminary data.</text>
</comment>
<dbReference type="GO" id="GO:0009535">
    <property type="term" value="C:chloroplast thylakoid membrane"/>
    <property type="evidence" value="ECO:0007669"/>
    <property type="project" value="TreeGrafter"/>
</dbReference>
<feature type="compositionally biased region" description="Basic and acidic residues" evidence="1">
    <location>
        <begin position="147"/>
        <end position="159"/>
    </location>
</feature>
<evidence type="ECO:0000313" key="4">
    <source>
        <dbReference type="Proteomes" id="UP000326396"/>
    </source>
</evidence>
<dbReference type="OrthoDB" id="1930702at2759"/>
<keyword evidence="2" id="KW-1133">Transmembrane helix</keyword>
<keyword evidence="2" id="KW-0812">Transmembrane</keyword>
<protein>
    <recommendedName>
        <fullName evidence="5">Transmembrane protein</fullName>
    </recommendedName>
</protein>
<dbReference type="AlphaFoldDB" id="A0A5N6MDR6"/>
<feature type="compositionally biased region" description="Basic residues" evidence="1">
    <location>
        <begin position="160"/>
        <end position="171"/>
    </location>
</feature>
<dbReference type="EMBL" id="SZYD01000016">
    <property type="protein sequence ID" value="KAD3338533.1"/>
    <property type="molecule type" value="Genomic_DNA"/>
</dbReference>
<evidence type="ECO:0000256" key="2">
    <source>
        <dbReference type="SAM" id="Phobius"/>
    </source>
</evidence>
<evidence type="ECO:0000256" key="1">
    <source>
        <dbReference type="SAM" id="MobiDB-lite"/>
    </source>
</evidence>
<evidence type="ECO:0000313" key="3">
    <source>
        <dbReference type="EMBL" id="KAD3338533.1"/>
    </source>
</evidence>
<feature type="transmembrane region" description="Helical" evidence="2">
    <location>
        <begin position="113"/>
        <end position="138"/>
    </location>
</feature>
<organism evidence="3 4">
    <name type="scientific">Mikania micrantha</name>
    <name type="common">bitter vine</name>
    <dbReference type="NCBI Taxonomy" id="192012"/>
    <lineage>
        <taxon>Eukaryota</taxon>
        <taxon>Viridiplantae</taxon>
        <taxon>Streptophyta</taxon>
        <taxon>Embryophyta</taxon>
        <taxon>Tracheophyta</taxon>
        <taxon>Spermatophyta</taxon>
        <taxon>Magnoliopsida</taxon>
        <taxon>eudicotyledons</taxon>
        <taxon>Gunneridae</taxon>
        <taxon>Pentapetalae</taxon>
        <taxon>asterids</taxon>
        <taxon>campanulids</taxon>
        <taxon>Asterales</taxon>
        <taxon>Asteraceae</taxon>
        <taxon>Asteroideae</taxon>
        <taxon>Heliantheae alliance</taxon>
        <taxon>Eupatorieae</taxon>
        <taxon>Mikania</taxon>
    </lineage>
</organism>
<dbReference type="PANTHER" id="PTHR36735">
    <property type="entry name" value="TRANSMEMBRANE PROTEIN"/>
    <property type="match status" value="1"/>
</dbReference>
<name>A0A5N6MDR6_9ASTR</name>
<feature type="region of interest" description="Disordered" evidence="1">
    <location>
        <begin position="147"/>
        <end position="188"/>
    </location>
</feature>
<dbReference type="PANTHER" id="PTHR36735:SF1">
    <property type="entry name" value="TRANSMEMBRANE PROTEIN"/>
    <property type="match status" value="1"/>
</dbReference>
<gene>
    <name evidence="3" type="ORF">E3N88_34054</name>
</gene>
<keyword evidence="2" id="KW-0472">Membrane</keyword>